<dbReference type="EMBL" id="FPLD01000036">
    <property type="protein sequence ID" value="SGY90404.1"/>
    <property type="molecule type" value="Genomic_DNA"/>
</dbReference>
<reference evidence="2 4" key="2">
    <citation type="submission" date="2016-11" db="EMBL/GenBank/DDBJ databases">
        <authorList>
            <person name="Klemetsen T."/>
        </authorList>
    </citation>
    <scope>NUCLEOTIDE SEQUENCE [LARGE SCALE GENOMIC DNA]</scope>
    <source>
        <strain evidence="2">MT 2528</strain>
    </source>
</reference>
<dbReference type="AlphaFoldDB" id="A0A1K9Z021"/>
<reference evidence="3 5" key="1">
    <citation type="submission" date="2016-11" db="EMBL/GenBank/DDBJ databases">
        <authorList>
            <person name="Jaros S."/>
            <person name="Januszkiewicz K."/>
            <person name="Wedrychowicz H."/>
        </authorList>
    </citation>
    <scope>NUCLEOTIDE SEQUENCE [LARGE SCALE GENOMIC DNA]</scope>
    <source>
        <strain evidence="3">NVI 5450</strain>
    </source>
</reference>
<evidence type="ECO:0000256" key="1">
    <source>
        <dbReference type="SAM" id="MobiDB-lite"/>
    </source>
</evidence>
<sequence length="51" mass="6238">MTKLDLKFKKKPVFRFDDENELGIPVRKEAQRSRRDMRRNKKAIDDESYTH</sequence>
<evidence type="ECO:0000313" key="4">
    <source>
        <dbReference type="Proteomes" id="UP000182660"/>
    </source>
</evidence>
<dbReference type="EMBL" id="FPLJ01000031">
    <property type="protein sequence ID" value="SGY86867.1"/>
    <property type="molecule type" value="Genomic_DNA"/>
</dbReference>
<gene>
    <name evidence="2" type="ORF">MT2528_1149</name>
    <name evidence="3" type="ORF">NVI5450_1119</name>
</gene>
<dbReference type="Proteomes" id="UP000182660">
    <property type="component" value="Unassembled WGS sequence"/>
</dbReference>
<feature type="compositionally biased region" description="Basic and acidic residues" evidence="1">
    <location>
        <begin position="42"/>
        <end position="51"/>
    </location>
</feature>
<protein>
    <submittedName>
        <fullName evidence="3">Uncharacterized protein</fullName>
    </submittedName>
</protein>
<evidence type="ECO:0000313" key="2">
    <source>
        <dbReference type="EMBL" id="SGY86867.1"/>
    </source>
</evidence>
<name>A0A1K9Z021_9GAMM</name>
<dbReference type="GeneID" id="61298357"/>
<dbReference type="Proteomes" id="UP000183794">
    <property type="component" value="Unassembled WGS sequence"/>
</dbReference>
<organism evidence="3 5">
    <name type="scientific">Moritella viscosa</name>
    <dbReference type="NCBI Taxonomy" id="80854"/>
    <lineage>
        <taxon>Bacteria</taxon>
        <taxon>Pseudomonadati</taxon>
        <taxon>Pseudomonadota</taxon>
        <taxon>Gammaproteobacteria</taxon>
        <taxon>Alteromonadales</taxon>
        <taxon>Moritellaceae</taxon>
        <taxon>Moritella</taxon>
    </lineage>
</organism>
<keyword evidence="4" id="KW-1185">Reference proteome</keyword>
<proteinExistence type="predicted"/>
<dbReference type="RefSeq" id="WP_170860724.1">
    <property type="nucleotide sequence ID" value="NZ_CAWQZC010000041.1"/>
</dbReference>
<evidence type="ECO:0000313" key="5">
    <source>
        <dbReference type="Proteomes" id="UP000183794"/>
    </source>
</evidence>
<evidence type="ECO:0000313" key="3">
    <source>
        <dbReference type="EMBL" id="SGY90404.1"/>
    </source>
</evidence>
<feature type="region of interest" description="Disordered" evidence="1">
    <location>
        <begin position="27"/>
        <end position="51"/>
    </location>
</feature>
<accession>A0A1K9Z021</accession>